<protein>
    <submittedName>
        <fullName evidence="2">5-bromo-4-chloroindolyl phosphate hydrolysis protein</fullName>
    </submittedName>
</protein>
<dbReference type="RefSeq" id="WP_183539388.1">
    <property type="nucleotide sequence ID" value="NZ_JACHHV010000009.1"/>
</dbReference>
<reference evidence="2 3" key="1">
    <citation type="submission" date="2020-08" db="EMBL/GenBank/DDBJ databases">
        <title>Genomic Encyclopedia of Type Strains, Phase IV (KMG-IV): sequencing the most valuable type-strain genomes for metagenomic binning, comparative biology and taxonomic classification.</title>
        <authorList>
            <person name="Goeker M."/>
        </authorList>
    </citation>
    <scope>NUCLEOTIDE SEQUENCE [LARGE SCALE GENOMIC DNA]</scope>
    <source>
        <strain evidence="2 3">DSM 14925</strain>
    </source>
</reference>
<comment type="caution">
    <text evidence="2">The sequence shown here is derived from an EMBL/GenBank/DDBJ whole genome shotgun (WGS) entry which is preliminary data.</text>
</comment>
<keyword evidence="1" id="KW-0472">Membrane</keyword>
<dbReference type="EMBL" id="JACHHV010000009">
    <property type="protein sequence ID" value="MBB5887851.1"/>
    <property type="molecule type" value="Genomic_DNA"/>
</dbReference>
<keyword evidence="3" id="KW-1185">Reference proteome</keyword>
<name>A0A841C8H8_9LACT</name>
<sequence>MNNNNFNYMMGGHSSFFGLIITIVVFVIIIKLIVSFSVMHQQKKDENPEIKLKKRIRNYKDSGLSDNDVKLFRETMGEAKKHILGWDKAVQKLTDLSVIEDVTGGVQAAKKTFQFIAKNPTELTKQNDFLYKDLPNMTKLIASYEMLMAESVKNDTDLSETLFLIKTLSAKVADNYHKILMRDVKIISEEVTNDHA</sequence>
<evidence type="ECO:0000313" key="3">
    <source>
        <dbReference type="Proteomes" id="UP000562464"/>
    </source>
</evidence>
<evidence type="ECO:0000313" key="2">
    <source>
        <dbReference type="EMBL" id="MBB5887851.1"/>
    </source>
</evidence>
<dbReference type="Pfam" id="PF10112">
    <property type="entry name" value="Halogen_Hydrol"/>
    <property type="match status" value="1"/>
</dbReference>
<accession>A0A841C8H8</accession>
<keyword evidence="1" id="KW-0812">Transmembrane</keyword>
<dbReference type="AlphaFoldDB" id="A0A841C8H8"/>
<dbReference type="Proteomes" id="UP000562464">
    <property type="component" value="Unassembled WGS sequence"/>
</dbReference>
<proteinExistence type="predicted"/>
<evidence type="ECO:0000256" key="1">
    <source>
        <dbReference type="SAM" id="Phobius"/>
    </source>
</evidence>
<feature type="transmembrane region" description="Helical" evidence="1">
    <location>
        <begin position="15"/>
        <end position="34"/>
    </location>
</feature>
<dbReference type="InterPro" id="IPR018770">
    <property type="entry name" value="ChloroindolylP_hydrolase"/>
</dbReference>
<keyword evidence="1" id="KW-1133">Transmembrane helix</keyword>
<organism evidence="2 3">
    <name type="scientific">Lactovum miscens</name>
    <dbReference type="NCBI Taxonomy" id="190387"/>
    <lineage>
        <taxon>Bacteria</taxon>
        <taxon>Bacillati</taxon>
        <taxon>Bacillota</taxon>
        <taxon>Bacilli</taxon>
        <taxon>Lactobacillales</taxon>
        <taxon>Streptococcaceae</taxon>
        <taxon>Lactovum</taxon>
    </lineage>
</organism>
<gene>
    <name evidence="2" type="ORF">HNQ37_000730</name>
</gene>